<dbReference type="PANTHER" id="PTHR46056:SF12">
    <property type="entry name" value="LONG-CHAIN-ALCOHOL OXIDASE"/>
    <property type="match status" value="1"/>
</dbReference>
<dbReference type="Pfam" id="PF00732">
    <property type="entry name" value="GMC_oxred_N"/>
    <property type="match status" value="1"/>
</dbReference>
<comment type="caution">
    <text evidence="16">The sequence shown here is derived from an EMBL/GenBank/DDBJ whole genome shotgun (WGS) entry which is preliminary data.</text>
</comment>
<evidence type="ECO:0000256" key="1">
    <source>
        <dbReference type="ARBA" id="ARBA00000920"/>
    </source>
</evidence>
<keyword evidence="7" id="KW-0812">Transmembrane</keyword>
<protein>
    <recommendedName>
        <fullName evidence="5 12">Long-chain-alcohol oxidase</fullName>
        <ecNumber evidence="5 12">1.1.3.20</ecNumber>
    </recommendedName>
</protein>
<comment type="function">
    <text evidence="2 12">Long-chain fatty alcohol oxidase involved in the omega-oxidation pathway of lipid degradation.</text>
</comment>
<dbReference type="EC" id="1.1.3.20" evidence="5 12"/>
<dbReference type="SUPFAM" id="SSF51905">
    <property type="entry name" value="FAD/NAD(P)-binding domain"/>
    <property type="match status" value="1"/>
</dbReference>
<comment type="similarity">
    <text evidence="4 12">Belongs to the GMC oxidoreductase family.</text>
</comment>
<keyword evidence="9" id="KW-1133">Transmembrane helix</keyword>
<evidence type="ECO:0000256" key="2">
    <source>
        <dbReference type="ARBA" id="ARBA00003842"/>
    </source>
</evidence>
<evidence type="ECO:0000256" key="12">
    <source>
        <dbReference type="PIRNR" id="PIRNR028937"/>
    </source>
</evidence>
<comment type="catalytic activity">
    <reaction evidence="1 12">
        <text>a long-chain primary fatty alcohol + O2 = a long-chain fatty aldehyde + H2O2</text>
        <dbReference type="Rhea" id="RHEA:22756"/>
        <dbReference type="ChEBI" id="CHEBI:15379"/>
        <dbReference type="ChEBI" id="CHEBI:16240"/>
        <dbReference type="ChEBI" id="CHEBI:17176"/>
        <dbReference type="ChEBI" id="CHEBI:77396"/>
        <dbReference type="EC" id="1.1.3.20"/>
    </reaction>
</comment>
<evidence type="ECO:0000256" key="3">
    <source>
        <dbReference type="ARBA" id="ARBA00004370"/>
    </source>
</evidence>
<dbReference type="InterPro" id="IPR000172">
    <property type="entry name" value="GMC_OxRdtase_N"/>
</dbReference>
<evidence type="ECO:0000256" key="6">
    <source>
        <dbReference type="ARBA" id="ARBA00022630"/>
    </source>
</evidence>
<keyword evidence="10 12" id="KW-0560">Oxidoreductase</keyword>
<dbReference type="EMBL" id="CAXHTA020000017">
    <property type="protein sequence ID" value="CAL5227030.1"/>
    <property type="molecule type" value="Genomic_DNA"/>
</dbReference>
<evidence type="ECO:0000256" key="9">
    <source>
        <dbReference type="ARBA" id="ARBA00022989"/>
    </source>
</evidence>
<evidence type="ECO:0000256" key="7">
    <source>
        <dbReference type="ARBA" id="ARBA00022692"/>
    </source>
</evidence>
<accession>A0ABP1G482</accession>
<feature type="domain" description="Glucose-methanol-choline oxidoreductase C-terminal" evidence="15">
    <location>
        <begin position="585"/>
        <end position="728"/>
    </location>
</feature>
<evidence type="ECO:0000259" key="15">
    <source>
        <dbReference type="Pfam" id="PF05199"/>
    </source>
</evidence>
<sequence>MVYAAVNGHLQVVSALLDTFFPALPQEAEAARGEGKHAEATFLATPGSRDPRIAQLVLEAVDELPPETQRKLRLIFTLLEWRLGTLLLGGTASLSSMPPFVQPFTELDPAARESVLQGWAMSSIPQILQAFKGIKSLLMSTVFSYTNSKGQNIFWPGIQYAGPDPRRPEMPSEGKLRSEKAICAASIHLNDCKDAGGLRESLEALGLPDQGSINGQSDEHVETECDVVVIGSGAGGGVAACLLAQAGAKVLVVEKGRYTKAADLSLLERDAFQNMYEGCGLATTDDAGINILAGATLGGGTRINWSASFATPAHVRKEWAEEHGLTAFQSPEYDAALEAISSRLGVTTGIVEHSRANVKLKEGLQKLGVHYGEIPRNTGTGHSCGHCSFGCAHGEKQDGTATFLADAVEAGAKIITGAFAEKVLVTDSPQGCRQPQTVQGVVIRSQRTPGTAVGRPELHLTVRCKRVICSAGALHTPALLLRSGITAGGQVGKHLHLHPATVVPALFPKEEGPVLGWDGAIMSTYSSEVADWEGSGYGPLLATPSAHPGLTAASFPWPSGPAYKMRALQFPYTAGALVYARDRDSGEVYLGADGLPRFKYWPSAGDRDSMMKGMVLGLRAMVAAGAESVMVLYTGQQVVFRPEFKDGSLMNAAAFEDYLREVQQRGIHLNSLAILTAHQMGSARMGVARQASAVDANGEAWDVQNLFVADAALMPTSTGVNPMITVEATVWMLMARLTSYAMSVTRRRTKDGKKRNIFSQGRYPS</sequence>
<keyword evidence="8" id="KW-0274">FAD</keyword>
<dbReference type="InterPro" id="IPR036188">
    <property type="entry name" value="FAD/NAD-bd_sf"/>
</dbReference>
<evidence type="ECO:0000256" key="11">
    <source>
        <dbReference type="ARBA" id="ARBA00023136"/>
    </source>
</evidence>
<reference evidence="16 17" key="1">
    <citation type="submission" date="2024-06" db="EMBL/GenBank/DDBJ databases">
        <authorList>
            <person name="Kraege A."/>
            <person name="Thomma B."/>
        </authorList>
    </citation>
    <scope>NUCLEOTIDE SEQUENCE [LARGE SCALE GENOMIC DNA]</scope>
</reference>
<dbReference type="Gene3D" id="3.50.50.60">
    <property type="entry name" value="FAD/NAD(P)-binding domain"/>
    <property type="match status" value="2"/>
</dbReference>
<evidence type="ECO:0000259" key="14">
    <source>
        <dbReference type="Pfam" id="PF00890"/>
    </source>
</evidence>
<evidence type="ECO:0000256" key="5">
    <source>
        <dbReference type="ARBA" id="ARBA00013125"/>
    </source>
</evidence>
<evidence type="ECO:0000256" key="8">
    <source>
        <dbReference type="ARBA" id="ARBA00022827"/>
    </source>
</evidence>
<dbReference type="InterPro" id="IPR007867">
    <property type="entry name" value="GMC_OxRtase_C"/>
</dbReference>
<evidence type="ECO:0000259" key="13">
    <source>
        <dbReference type="Pfam" id="PF00732"/>
    </source>
</evidence>
<proteinExistence type="inferred from homology"/>
<keyword evidence="17" id="KW-1185">Reference proteome</keyword>
<dbReference type="InterPro" id="IPR012400">
    <property type="entry name" value="Long_Oxdase"/>
</dbReference>
<keyword evidence="11 12" id="KW-0472">Membrane</keyword>
<evidence type="ECO:0000256" key="4">
    <source>
        <dbReference type="ARBA" id="ARBA00010790"/>
    </source>
</evidence>
<feature type="domain" description="FAD-dependent oxidoreductase 2 FAD-binding" evidence="14">
    <location>
        <begin position="226"/>
        <end position="259"/>
    </location>
</feature>
<evidence type="ECO:0000313" key="16">
    <source>
        <dbReference type="EMBL" id="CAL5227030.1"/>
    </source>
</evidence>
<evidence type="ECO:0000313" key="17">
    <source>
        <dbReference type="Proteomes" id="UP001497392"/>
    </source>
</evidence>
<name>A0ABP1G482_9CHLO</name>
<dbReference type="Pfam" id="PF00890">
    <property type="entry name" value="FAD_binding_2"/>
    <property type="match status" value="1"/>
</dbReference>
<keyword evidence="6" id="KW-0285">Flavoprotein</keyword>
<dbReference type="PRINTS" id="PR00411">
    <property type="entry name" value="PNDRDTASEI"/>
</dbReference>
<dbReference type="InterPro" id="IPR003953">
    <property type="entry name" value="FAD-dep_OxRdtase_2_FAD-bd"/>
</dbReference>
<dbReference type="PANTHER" id="PTHR46056">
    <property type="entry name" value="LONG-CHAIN-ALCOHOL OXIDASE"/>
    <property type="match status" value="1"/>
</dbReference>
<dbReference type="PIRSF" id="PIRSF028937">
    <property type="entry name" value="Lg_Ch_AO"/>
    <property type="match status" value="1"/>
</dbReference>
<feature type="domain" description="Glucose-methanol-choline oxidoreductase N-terminal" evidence="13">
    <location>
        <begin position="273"/>
        <end position="500"/>
    </location>
</feature>
<organism evidence="16 17">
    <name type="scientific">Coccomyxa viridis</name>
    <dbReference type="NCBI Taxonomy" id="1274662"/>
    <lineage>
        <taxon>Eukaryota</taxon>
        <taxon>Viridiplantae</taxon>
        <taxon>Chlorophyta</taxon>
        <taxon>core chlorophytes</taxon>
        <taxon>Trebouxiophyceae</taxon>
        <taxon>Trebouxiophyceae incertae sedis</taxon>
        <taxon>Coccomyxaceae</taxon>
        <taxon>Coccomyxa</taxon>
    </lineage>
</organism>
<comment type="subcellular location">
    <subcellularLocation>
        <location evidence="3 12">Membrane</location>
    </subcellularLocation>
</comment>
<gene>
    <name evidence="16" type="primary">g9925</name>
    <name evidence="16" type="ORF">VP750_LOCUS8936</name>
</gene>
<dbReference type="Proteomes" id="UP001497392">
    <property type="component" value="Unassembled WGS sequence"/>
</dbReference>
<dbReference type="Pfam" id="PF05199">
    <property type="entry name" value="GMC_oxred_C"/>
    <property type="match status" value="1"/>
</dbReference>
<evidence type="ECO:0000256" key="10">
    <source>
        <dbReference type="ARBA" id="ARBA00023002"/>
    </source>
</evidence>